<feature type="signal peptide" evidence="2">
    <location>
        <begin position="1"/>
        <end position="27"/>
    </location>
</feature>
<protein>
    <submittedName>
        <fullName evidence="3">Uncharacterized protein</fullName>
    </submittedName>
</protein>
<proteinExistence type="predicted"/>
<evidence type="ECO:0000313" key="3">
    <source>
        <dbReference type="EMBL" id="CAH0377829.1"/>
    </source>
</evidence>
<name>A0A8J2T0F0_9STRA</name>
<dbReference type="AlphaFoldDB" id="A0A8J2T0F0"/>
<comment type="caution">
    <text evidence="3">The sequence shown here is derived from an EMBL/GenBank/DDBJ whole genome shotgun (WGS) entry which is preliminary data.</text>
</comment>
<gene>
    <name evidence="3" type="ORF">PECAL_5P23500</name>
</gene>
<reference evidence="3" key="1">
    <citation type="submission" date="2021-11" db="EMBL/GenBank/DDBJ databases">
        <authorList>
            <consortium name="Genoscope - CEA"/>
            <person name="William W."/>
        </authorList>
    </citation>
    <scope>NUCLEOTIDE SEQUENCE</scope>
</reference>
<accession>A0A8J2T0F0</accession>
<dbReference type="EMBL" id="CAKKNE010000005">
    <property type="protein sequence ID" value="CAH0377829.1"/>
    <property type="molecule type" value="Genomic_DNA"/>
</dbReference>
<sequence>MPPPALRTTIAIALALVTIIQLWQQHAHVEQRHRHQFSRDRPRTQPKPAAQDAAPAATLELVCAGSGDRGRSLYCQAGGEARCGADATVPLHLRAWERDDGRLTIDGGDGERKRLAVRDDGRVVCVDVNGGEDRWKFLRRGGHRAGLVHETQGRVRVFDDLDFEGQQGVLIARKRHKPRAPFQPKRLDAAHVARSRAEASVAAAEEARQDNEQRLELKRRFAPTKERRVIAMALYGDDPKYVEGCIENAKLVEAYFPTWRLRVYADSSSVPSEKLRELEALKAEIHLDDWSAEGASHGMFRRFFVADDVTVDRFIIRDSDSRLNARDAFAVADWVESAYEVHTVRDHPNHQRLLNGGMWGATRRSQIHGKVEMLARQYFDHDAYGADLDFLAADIAPLVEQEVLAHDSYSCELFAGSRPFPTRRPADFQHVGQVFDAAGRTRGDDIDSFTRGVAVPPACRANPDWTYG</sequence>
<dbReference type="OrthoDB" id="204305at2759"/>
<evidence type="ECO:0000313" key="4">
    <source>
        <dbReference type="Proteomes" id="UP000789595"/>
    </source>
</evidence>
<evidence type="ECO:0000256" key="1">
    <source>
        <dbReference type="SAM" id="MobiDB-lite"/>
    </source>
</evidence>
<feature type="region of interest" description="Disordered" evidence="1">
    <location>
        <begin position="31"/>
        <end position="55"/>
    </location>
</feature>
<dbReference type="Proteomes" id="UP000789595">
    <property type="component" value="Unassembled WGS sequence"/>
</dbReference>
<keyword evidence="2" id="KW-0732">Signal</keyword>
<feature type="chain" id="PRO_5035228815" evidence="2">
    <location>
        <begin position="28"/>
        <end position="468"/>
    </location>
</feature>
<keyword evidence="4" id="KW-1185">Reference proteome</keyword>
<feature type="compositionally biased region" description="Low complexity" evidence="1">
    <location>
        <begin position="46"/>
        <end position="55"/>
    </location>
</feature>
<organism evidence="3 4">
    <name type="scientific">Pelagomonas calceolata</name>
    <dbReference type="NCBI Taxonomy" id="35677"/>
    <lineage>
        <taxon>Eukaryota</taxon>
        <taxon>Sar</taxon>
        <taxon>Stramenopiles</taxon>
        <taxon>Ochrophyta</taxon>
        <taxon>Pelagophyceae</taxon>
        <taxon>Pelagomonadales</taxon>
        <taxon>Pelagomonadaceae</taxon>
        <taxon>Pelagomonas</taxon>
    </lineage>
</organism>
<evidence type="ECO:0000256" key="2">
    <source>
        <dbReference type="SAM" id="SignalP"/>
    </source>
</evidence>